<dbReference type="Pfam" id="PF03466">
    <property type="entry name" value="LysR_substrate"/>
    <property type="match status" value="1"/>
</dbReference>
<dbReference type="PANTHER" id="PTHR30537">
    <property type="entry name" value="HTH-TYPE TRANSCRIPTIONAL REGULATOR"/>
    <property type="match status" value="1"/>
</dbReference>
<reference evidence="6 7" key="1">
    <citation type="submission" date="2020-04" db="EMBL/GenBank/DDBJ databases">
        <authorList>
            <person name="Yoon J."/>
        </authorList>
    </citation>
    <scope>NUCLEOTIDE SEQUENCE [LARGE SCALE GENOMIC DNA]</scope>
    <source>
        <strain evidence="6 7">KMU-166</strain>
    </source>
</reference>
<dbReference type="PROSITE" id="PS50931">
    <property type="entry name" value="HTH_LYSR"/>
    <property type="match status" value="1"/>
</dbReference>
<name>A0ABX1GGZ7_9GAMM</name>
<dbReference type="Gene3D" id="1.10.10.10">
    <property type="entry name" value="Winged helix-like DNA-binding domain superfamily/Winged helix DNA-binding domain"/>
    <property type="match status" value="1"/>
</dbReference>
<dbReference type="CDD" id="cd08422">
    <property type="entry name" value="PBP2_CrgA_like"/>
    <property type="match status" value="1"/>
</dbReference>
<dbReference type="InterPro" id="IPR005119">
    <property type="entry name" value="LysR_subst-bd"/>
</dbReference>
<dbReference type="EMBL" id="JAAWWK010000005">
    <property type="protein sequence ID" value="NKI18433.1"/>
    <property type="molecule type" value="Genomic_DNA"/>
</dbReference>
<dbReference type="PANTHER" id="PTHR30537:SF5">
    <property type="entry name" value="HTH-TYPE TRANSCRIPTIONAL ACTIVATOR TTDR-RELATED"/>
    <property type="match status" value="1"/>
</dbReference>
<sequence>MDTLSLRLFIRIEELRSITAAARDLALSPASASARLGKLEASLGTRLFHRTTREVTLTTDGSAFLPFAQDALELLEAGAATLSGEAQQAHGLLRMSMPGSFGRMYIMPVIGEFQARYPDITLDLRLSDEVQDVVKGAFDLVIRNAPLEDSGLIARQLASDQRLLVASPEYLAGAGVPQSPEDLSQHHIVAFPGDTQWAFEDHRSVGITPTTTVNDGEAMRLLLERGAGIGVKSLWNASQSLREGRLVPVLPGYPLLTRSAIWAVHPSGRVVAPKVRAMIDFLLGVFSPVAPWEVGTAQGIVLTD</sequence>
<comment type="similarity">
    <text evidence="1">Belongs to the LysR transcriptional regulatory family.</text>
</comment>
<dbReference type="InterPro" id="IPR036388">
    <property type="entry name" value="WH-like_DNA-bd_sf"/>
</dbReference>
<proteinExistence type="inferred from homology"/>
<evidence type="ECO:0000256" key="1">
    <source>
        <dbReference type="ARBA" id="ARBA00009437"/>
    </source>
</evidence>
<evidence type="ECO:0000256" key="4">
    <source>
        <dbReference type="ARBA" id="ARBA00023163"/>
    </source>
</evidence>
<accession>A0ABX1GGZ7</accession>
<protein>
    <submittedName>
        <fullName evidence="6">LysR family transcriptional regulator</fullName>
    </submittedName>
</protein>
<keyword evidence="7" id="KW-1185">Reference proteome</keyword>
<dbReference type="Pfam" id="PF00126">
    <property type="entry name" value="HTH_1"/>
    <property type="match status" value="1"/>
</dbReference>
<evidence type="ECO:0000259" key="5">
    <source>
        <dbReference type="PROSITE" id="PS50931"/>
    </source>
</evidence>
<dbReference type="InterPro" id="IPR036390">
    <property type="entry name" value="WH_DNA-bd_sf"/>
</dbReference>
<keyword evidence="4" id="KW-0804">Transcription</keyword>
<dbReference type="SUPFAM" id="SSF53850">
    <property type="entry name" value="Periplasmic binding protein-like II"/>
    <property type="match status" value="1"/>
</dbReference>
<evidence type="ECO:0000313" key="6">
    <source>
        <dbReference type="EMBL" id="NKI18433.1"/>
    </source>
</evidence>
<dbReference type="Gene3D" id="3.40.190.290">
    <property type="match status" value="1"/>
</dbReference>
<evidence type="ECO:0000313" key="7">
    <source>
        <dbReference type="Proteomes" id="UP000765845"/>
    </source>
</evidence>
<dbReference type="InterPro" id="IPR058163">
    <property type="entry name" value="LysR-type_TF_proteobact-type"/>
</dbReference>
<gene>
    <name evidence="6" type="ORF">HCU74_13530</name>
</gene>
<dbReference type="Proteomes" id="UP000765845">
    <property type="component" value="Unassembled WGS sequence"/>
</dbReference>
<organism evidence="6 7">
    <name type="scientific">Spongiibacter thalassae</name>
    <dbReference type="NCBI Taxonomy" id="2721624"/>
    <lineage>
        <taxon>Bacteria</taxon>
        <taxon>Pseudomonadati</taxon>
        <taxon>Pseudomonadota</taxon>
        <taxon>Gammaproteobacteria</taxon>
        <taxon>Cellvibrionales</taxon>
        <taxon>Spongiibacteraceae</taxon>
        <taxon>Spongiibacter</taxon>
    </lineage>
</organism>
<keyword evidence="3" id="KW-0238">DNA-binding</keyword>
<evidence type="ECO:0000256" key="3">
    <source>
        <dbReference type="ARBA" id="ARBA00023125"/>
    </source>
</evidence>
<evidence type="ECO:0000256" key="2">
    <source>
        <dbReference type="ARBA" id="ARBA00023015"/>
    </source>
</evidence>
<comment type="caution">
    <text evidence="6">The sequence shown here is derived from an EMBL/GenBank/DDBJ whole genome shotgun (WGS) entry which is preliminary data.</text>
</comment>
<keyword evidence="2" id="KW-0805">Transcription regulation</keyword>
<dbReference type="InterPro" id="IPR000847">
    <property type="entry name" value="LysR_HTH_N"/>
</dbReference>
<dbReference type="SUPFAM" id="SSF46785">
    <property type="entry name" value="Winged helix' DNA-binding domain"/>
    <property type="match status" value="1"/>
</dbReference>
<feature type="domain" description="HTH lysR-type" evidence="5">
    <location>
        <begin position="1"/>
        <end position="58"/>
    </location>
</feature>
<dbReference type="RefSeq" id="WP_168450972.1">
    <property type="nucleotide sequence ID" value="NZ_JAAWWK010000005.1"/>
</dbReference>